<reference evidence="1" key="1">
    <citation type="submission" date="2007-04" db="EMBL/GenBank/DDBJ databases">
        <title>Annotation of Pediculus humanus corporis strain USDA.</title>
        <authorList>
            <person name="Kirkness E."/>
            <person name="Hannick L."/>
            <person name="Hass B."/>
            <person name="Bruggner R."/>
            <person name="Lawson D."/>
            <person name="Bidwell S."/>
            <person name="Joardar V."/>
            <person name="Caler E."/>
            <person name="Walenz B."/>
            <person name="Inman J."/>
            <person name="Schobel S."/>
            <person name="Galinsky K."/>
            <person name="Amedeo P."/>
            <person name="Strausberg R."/>
        </authorList>
    </citation>
    <scope>NUCLEOTIDE SEQUENCE</scope>
    <source>
        <strain evidence="1">USDA</strain>
    </source>
</reference>
<accession>E0V9P0</accession>
<dbReference type="EMBL" id="DS234995">
    <property type="protein sequence ID" value="EEB10109.1"/>
    <property type="molecule type" value="Genomic_DNA"/>
</dbReference>
<reference evidence="1" key="2">
    <citation type="submission" date="2007-04" db="EMBL/GenBank/DDBJ databases">
        <title>The genome of the human body louse.</title>
        <authorList>
            <consortium name="The Human Body Louse Genome Consortium"/>
            <person name="Kirkness E."/>
            <person name="Walenz B."/>
            <person name="Hass B."/>
            <person name="Bruggner R."/>
            <person name="Strausberg R."/>
        </authorList>
    </citation>
    <scope>NUCLEOTIDE SEQUENCE</scope>
    <source>
        <strain evidence="1">USDA</strain>
    </source>
</reference>
<gene>
    <name evidence="2" type="primary">8233809</name>
    <name evidence="1" type="ORF">Phum_PHUM018770</name>
</gene>
<name>E0V9P0_PEDHC</name>
<protein>
    <submittedName>
        <fullName evidence="1 2">Uncharacterized protein</fullName>
    </submittedName>
</protein>
<keyword evidence="3" id="KW-1185">Reference proteome</keyword>
<sequence>MFCTRAGIIIYECKFYVFTRNQGRVKDMRKNEKFYGKELTTIENFKTATTTTTTTTGGKNNTHTGMLNVLSFEMKTN</sequence>
<dbReference type="Proteomes" id="UP000009046">
    <property type="component" value="Unassembled WGS sequence"/>
</dbReference>
<dbReference type="EMBL" id="AAZO01000227">
    <property type="status" value="NOT_ANNOTATED_CDS"/>
    <property type="molecule type" value="Genomic_DNA"/>
</dbReference>
<dbReference type="AlphaFoldDB" id="E0V9P0"/>
<dbReference type="GeneID" id="8233809"/>
<dbReference type="VEuPathDB" id="VectorBase:PHUM018770"/>
<evidence type="ECO:0000313" key="1">
    <source>
        <dbReference type="EMBL" id="EEB10109.1"/>
    </source>
</evidence>
<dbReference type="EnsemblMetazoa" id="PHUM018770-RA">
    <property type="protein sequence ID" value="PHUM018770-PA"/>
    <property type="gene ID" value="PHUM018770"/>
</dbReference>
<dbReference type="InParanoid" id="E0V9P0"/>
<dbReference type="HOGENOM" id="CLU_2641073_0_0_1"/>
<evidence type="ECO:0000313" key="3">
    <source>
        <dbReference type="Proteomes" id="UP000009046"/>
    </source>
</evidence>
<evidence type="ECO:0000313" key="2">
    <source>
        <dbReference type="EnsemblMetazoa" id="PHUM018770-PA"/>
    </source>
</evidence>
<dbReference type="CTD" id="8233809"/>
<organism>
    <name type="scientific">Pediculus humanus subsp. corporis</name>
    <name type="common">Body louse</name>
    <dbReference type="NCBI Taxonomy" id="121224"/>
    <lineage>
        <taxon>Eukaryota</taxon>
        <taxon>Metazoa</taxon>
        <taxon>Ecdysozoa</taxon>
        <taxon>Arthropoda</taxon>
        <taxon>Hexapoda</taxon>
        <taxon>Insecta</taxon>
        <taxon>Pterygota</taxon>
        <taxon>Neoptera</taxon>
        <taxon>Paraneoptera</taxon>
        <taxon>Psocodea</taxon>
        <taxon>Troctomorpha</taxon>
        <taxon>Phthiraptera</taxon>
        <taxon>Anoplura</taxon>
        <taxon>Pediculidae</taxon>
        <taxon>Pediculus</taxon>
    </lineage>
</organism>
<proteinExistence type="predicted"/>
<reference evidence="2" key="3">
    <citation type="submission" date="2020-05" db="UniProtKB">
        <authorList>
            <consortium name="EnsemblMetazoa"/>
        </authorList>
    </citation>
    <scope>IDENTIFICATION</scope>
    <source>
        <strain evidence="2">USDA</strain>
    </source>
</reference>
<dbReference type="RefSeq" id="XP_002422847.1">
    <property type="nucleotide sequence ID" value="XM_002422802.1"/>
</dbReference>
<dbReference type="KEGG" id="phu:Phum_PHUM018770"/>